<name>A0A914XYP3_9BILA</name>
<reference evidence="3" key="1">
    <citation type="submission" date="2022-11" db="UniProtKB">
        <authorList>
            <consortium name="WormBaseParasite"/>
        </authorList>
    </citation>
    <scope>IDENTIFICATION</scope>
</reference>
<evidence type="ECO:0000313" key="3">
    <source>
        <dbReference type="WBParaSite" id="PSU_v2.g10809.t1"/>
    </source>
</evidence>
<keyword evidence="1" id="KW-0812">Transmembrane</keyword>
<proteinExistence type="predicted"/>
<keyword evidence="2" id="KW-1185">Reference proteome</keyword>
<feature type="transmembrane region" description="Helical" evidence="1">
    <location>
        <begin position="37"/>
        <end position="61"/>
    </location>
</feature>
<keyword evidence="1" id="KW-1133">Transmembrane helix</keyword>
<evidence type="ECO:0000256" key="1">
    <source>
        <dbReference type="SAM" id="Phobius"/>
    </source>
</evidence>
<organism evidence="2 3">
    <name type="scientific">Panagrolaimus superbus</name>
    <dbReference type="NCBI Taxonomy" id="310955"/>
    <lineage>
        <taxon>Eukaryota</taxon>
        <taxon>Metazoa</taxon>
        <taxon>Ecdysozoa</taxon>
        <taxon>Nematoda</taxon>
        <taxon>Chromadorea</taxon>
        <taxon>Rhabditida</taxon>
        <taxon>Tylenchina</taxon>
        <taxon>Panagrolaimomorpha</taxon>
        <taxon>Panagrolaimoidea</taxon>
        <taxon>Panagrolaimidae</taxon>
        <taxon>Panagrolaimus</taxon>
    </lineage>
</organism>
<keyword evidence="1" id="KW-0472">Membrane</keyword>
<sequence length="100" mass="11714">MDPTHIPFEPKQISKDLSQTLYNVTLNIAKVNITLNFIESILCNVVIICALLILLLIYWNIKMWLTHKNKEDDFIQRKIDERMFDVQQRQKPSSQNGIAV</sequence>
<dbReference type="WBParaSite" id="PSU_v2.g10809.t1">
    <property type="protein sequence ID" value="PSU_v2.g10809.t1"/>
    <property type="gene ID" value="PSU_v2.g10809"/>
</dbReference>
<accession>A0A914XYP3</accession>
<dbReference type="AlphaFoldDB" id="A0A914XYP3"/>
<evidence type="ECO:0000313" key="2">
    <source>
        <dbReference type="Proteomes" id="UP000887577"/>
    </source>
</evidence>
<dbReference type="Proteomes" id="UP000887577">
    <property type="component" value="Unplaced"/>
</dbReference>
<protein>
    <submittedName>
        <fullName evidence="3">Uncharacterized protein</fullName>
    </submittedName>
</protein>